<comment type="caution">
    <text evidence="2">The sequence shown here is derived from an EMBL/GenBank/DDBJ whole genome shotgun (WGS) entry which is preliminary data.</text>
</comment>
<feature type="region of interest" description="Disordered" evidence="1">
    <location>
        <begin position="82"/>
        <end position="108"/>
    </location>
</feature>
<evidence type="ECO:0000313" key="2">
    <source>
        <dbReference type="EMBL" id="KHJ30739.1"/>
    </source>
</evidence>
<dbReference type="AlphaFoldDB" id="A0A0B1P1N5"/>
<evidence type="ECO:0000256" key="1">
    <source>
        <dbReference type="SAM" id="MobiDB-lite"/>
    </source>
</evidence>
<feature type="compositionally biased region" description="Basic and acidic residues" evidence="1">
    <location>
        <begin position="82"/>
        <end position="105"/>
    </location>
</feature>
<protein>
    <submittedName>
        <fullName evidence="2">Uncharacterized protein</fullName>
    </submittedName>
</protein>
<dbReference type="HOGENOM" id="CLU_1866627_0_0_1"/>
<keyword evidence="3" id="KW-1185">Reference proteome</keyword>
<sequence>MKSWAANKNIGLKQTVAFSPGTHKNAERANRTFIEKANNVRFPTNSPAEYGNTMLGRYFLRLPRKNKKILLCLAPKGQNVNKDSDKYFDDKNDGTISRSKGDSHNNQHVQDLEIFDNKYDISSNFMNNLQRESSSKI</sequence>
<accession>A0A0B1P1N5</accession>
<name>A0A0B1P1N5_UNCNE</name>
<gene>
    <name evidence="2" type="ORF">EV44_g5315</name>
</gene>
<organism evidence="2 3">
    <name type="scientific">Uncinula necator</name>
    <name type="common">Grape powdery mildew</name>
    <dbReference type="NCBI Taxonomy" id="52586"/>
    <lineage>
        <taxon>Eukaryota</taxon>
        <taxon>Fungi</taxon>
        <taxon>Dikarya</taxon>
        <taxon>Ascomycota</taxon>
        <taxon>Pezizomycotina</taxon>
        <taxon>Leotiomycetes</taxon>
        <taxon>Erysiphales</taxon>
        <taxon>Erysiphaceae</taxon>
        <taxon>Erysiphe</taxon>
    </lineage>
</organism>
<proteinExistence type="predicted"/>
<dbReference type="Proteomes" id="UP000030854">
    <property type="component" value="Unassembled WGS sequence"/>
</dbReference>
<evidence type="ECO:0000313" key="3">
    <source>
        <dbReference type="Proteomes" id="UP000030854"/>
    </source>
</evidence>
<reference evidence="2 3" key="1">
    <citation type="journal article" date="2014" name="BMC Genomics">
        <title>Adaptive genomic structural variation in the grape powdery mildew pathogen, Erysiphe necator.</title>
        <authorList>
            <person name="Jones L."/>
            <person name="Riaz S."/>
            <person name="Morales-Cruz A."/>
            <person name="Amrine K.C."/>
            <person name="McGuire B."/>
            <person name="Gubler W.D."/>
            <person name="Walker M.A."/>
            <person name="Cantu D."/>
        </authorList>
    </citation>
    <scope>NUCLEOTIDE SEQUENCE [LARGE SCALE GENOMIC DNA]</scope>
    <source>
        <strain evidence="3">c</strain>
    </source>
</reference>
<dbReference type="EMBL" id="JNVN01003684">
    <property type="protein sequence ID" value="KHJ30739.1"/>
    <property type="molecule type" value="Genomic_DNA"/>
</dbReference>